<proteinExistence type="inferred from homology"/>
<dbReference type="EMBL" id="MIKE01000024">
    <property type="protein sequence ID" value="OHT44639.1"/>
    <property type="molecule type" value="Genomic_DNA"/>
</dbReference>
<evidence type="ECO:0000313" key="8">
    <source>
        <dbReference type="Proteomes" id="UP000180252"/>
    </source>
</evidence>
<evidence type="ECO:0000313" key="9">
    <source>
        <dbReference type="Proteomes" id="UP000198319"/>
    </source>
</evidence>
<dbReference type="PANTHER" id="PTHR11104">
    <property type="entry name" value="AMINOGLYCOSIDE N3-ACETYLTRANSFERASE"/>
    <property type="match status" value="1"/>
</dbReference>
<evidence type="ECO:0000256" key="4">
    <source>
        <dbReference type="ARBA" id="ARBA00023315"/>
    </source>
</evidence>
<dbReference type="STRING" id="1278819.BHE19_13090"/>
<evidence type="ECO:0000313" key="7">
    <source>
        <dbReference type="EMBL" id="OXB19223.1"/>
    </source>
</evidence>
<keyword evidence="3 5" id="KW-0808">Transferase</keyword>
<comment type="caution">
    <text evidence="6">The sequence shown here is derived from an EMBL/GenBank/DDBJ whole genome shotgun (WGS) entry which is preliminary data.</text>
</comment>
<accession>A0A1S1J580</accession>
<dbReference type="EC" id="2.3.1.-" evidence="5"/>
<evidence type="ECO:0000256" key="3">
    <source>
        <dbReference type="ARBA" id="ARBA00022679"/>
    </source>
</evidence>
<dbReference type="Pfam" id="PF02522">
    <property type="entry name" value="Antibiotic_NAT"/>
    <property type="match status" value="1"/>
</dbReference>
<name>A0A1S1J580_9FLAO</name>
<dbReference type="RefSeq" id="WP_070907868.1">
    <property type="nucleotide sequence ID" value="NZ_MIKE01000024.1"/>
</dbReference>
<keyword evidence="5" id="KW-0046">Antibiotic resistance</keyword>
<organism evidence="6 8">
    <name type="scientific">Flavobacterium tructae</name>
    <dbReference type="NCBI Taxonomy" id="1114873"/>
    <lineage>
        <taxon>Bacteria</taxon>
        <taxon>Pseudomonadati</taxon>
        <taxon>Bacteroidota</taxon>
        <taxon>Flavobacteriia</taxon>
        <taxon>Flavobacteriales</taxon>
        <taxon>Flavobacteriaceae</taxon>
        <taxon>Flavobacterium</taxon>
    </lineage>
</organism>
<reference evidence="6" key="1">
    <citation type="submission" date="2016-09" db="EMBL/GenBank/DDBJ databases">
        <authorList>
            <person name="Capua I."/>
            <person name="De Benedictis P."/>
            <person name="Joannis T."/>
            <person name="Lombin L.H."/>
            <person name="Cattoli G."/>
        </authorList>
    </citation>
    <scope>NUCLEOTIDE SEQUENCE [LARGE SCALE GENOMIC DNA]</scope>
    <source>
        <strain evidence="6">MSU</strain>
    </source>
</reference>
<dbReference type="InterPro" id="IPR003679">
    <property type="entry name" value="Amioglycoside_AcTrfase"/>
</dbReference>
<keyword evidence="4 5" id="KW-0012">Acyltransferase</keyword>
<dbReference type="Proteomes" id="UP000198319">
    <property type="component" value="Unassembled WGS sequence"/>
</dbReference>
<evidence type="ECO:0000256" key="2">
    <source>
        <dbReference type="ARBA" id="ARBA00012882"/>
    </source>
</evidence>
<comment type="catalytic activity">
    <reaction evidence="5">
        <text>a 2-deoxystreptamine antibiotic + acetyl-CoA = an N(3)-acetyl-2-deoxystreptamine antibiotic + CoA + H(+)</text>
        <dbReference type="Rhea" id="RHEA:12665"/>
        <dbReference type="ChEBI" id="CHEBI:15378"/>
        <dbReference type="ChEBI" id="CHEBI:57287"/>
        <dbReference type="ChEBI" id="CHEBI:57288"/>
        <dbReference type="ChEBI" id="CHEBI:57921"/>
        <dbReference type="ChEBI" id="CHEBI:77452"/>
        <dbReference type="EC" id="2.3.1.81"/>
    </reaction>
</comment>
<evidence type="ECO:0000256" key="1">
    <source>
        <dbReference type="ARBA" id="ARBA00006383"/>
    </source>
</evidence>
<evidence type="ECO:0000313" key="6">
    <source>
        <dbReference type="EMBL" id="OHT44639.1"/>
    </source>
</evidence>
<dbReference type="GO" id="GO:0046353">
    <property type="term" value="F:aminoglycoside 3-N-acetyltransferase activity"/>
    <property type="evidence" value="ECO:0007669"/>
    <property type="project" value="UniProtKB-EC"/>
</dbReference>
<dbReference type="GO" id="GO:0046677">
    <property type="term" value="P:response to antibiotic"/>
    <property type="evidence" value="ECO:0007669"/>
    <property type="project" value="UniProtKB-KW"/>
</dbReference>
<dbReference type="Proteomes" id="UP000180252">
    <property type="component" value="Unassembled WGS sequence"/>
</dbReference>
<dbReference type="SUPFAM" id="SSF110710">
    <property type="entry name" value="TTHA0583/YokD-like"/>
    <property type="match status" value="1"/>
</dbReference>
<dbReference type="PANTHER" id="PTHR11104:SF0">
    <property type="entry name" value="SPBETA PROPHAGE-DERIVED AMINOGLYCOSIDE N(3')-ACETYLTRANSFERASE-LIKE PROTEIN YOKD"/>
    <property type="match status" value="1"/>
</dbReference>
<dbReference type="EMBL" id="MUHG01000018">
    <property type="protein sequence ID" value="OXB19223.1"/>
    <property type="molecule type" value="Genomic_DNA"/>
</dbReference>
<sequence length="315" mass="36137">MGNQSVVNKILSLSPYVELFVRKIYWNNIKLSSNLKKRSIQQSVELKDFNKVKRQLTDFGLNKGDILILHGSYEAIEKTGKTPNNIIDELLELVGDEGTLAMNAARVFPEEKSKDNYIDADYANQIVTYNVRKSRVWTGVLPFCMLRYKESKVSRFPINPMVAIGKYASQMMEENISGELNSSCGVNSSWKFCADRNAVIVGLGTDLTHSLTIMHVAEEIMGENWPVDDWYRERTFNVIDNDFEEIVKVKERKPKWGTLHFAERTLCKDLLKIGILKTTIIDGVLVEFLKSKELIEFLNSKNRNGYPYFNVKKKS</sequence>
<evidence type="ECO:0000256" key="5">
    <source>
        <dbReference type="RuleBase" id="RU365031"/>
    </source>
</evidence>
<dbReference type="OrthoDB" id="7330654at2"/>
<protein>
    <recommendedName>
        <fullName evidence="2 5">Aminoglycoside N(3)-acetyltransferase</fullName>
        <ecNumber evidence="5">2.3.1.-</ecNumber>
    </recommendedName>
</protein>
<reference evidence="7 9" key="3">
    <citation type="submission" date="2016-11" db="EMBL/GenBank/DDBJ databases">
        <title>Whole genomes of Flavobacteriaceae.</title>
        <authorList>
            <person name="Stine C."/>
            <person name="Li C."/>
            <person name="Tadesse D."/>
        </authorList>
    </citation>
    <scope>NUCLEOTIDE SEQUENCE [LARGE SCALE GENOMIC DNA]</scope>
    <source>
        <strain evidence="7 9">ATCC BAA-2541</strain>
    </source>
</reference>
<gene>
    <name evidence="7" type="ORF">B0A71_11780</name>
    <name evidence="6" type="ORF">BHE19_13090</name>
</gene>
<reference evidence="8" key="2">
    <citation type="submission" date="2016-09" db="EMBL/GenBank/DDBJ databases">
        <authorList>
            <person name="Chen S."/>
            <person name="Walker E."/>
        </authorList>
    </citation>
    <scope>NUCLEOTIDE SEQUENCE [LARGE SCALE GENOMIC DNA]</scope>
    <source>
        <strain evidence="8">MSU</strain>
    </source>
</reference>
<dbReference type="InterPro" id="IPR028345">
    <property type="entry name" value="Antibiotic_NAT-like"/>
</dbReference>
<keyword evidence="9" id="KW-1185">Reference proteome</keyword>
<dbReference type="AlphaFoldDB" id="A0A1S1J580"/>
<comment type="similarity">
    <text evidence="1 5">Belongs to the antibiotic N-acetyltransferase family.</text>
</comment>